<organism evidence="1">
    <name type="scientific">Campylobacter coli</name>
    <dbReference type="NCBI Taxonomy" id="195"/>
    <lineage>
        <taxon>Bacteria</taxon>
        <taxon>Pseudomonadati</taxon>
        <taxon>Campylobacterota</taxon>
        <taxon>Epsilonproteobacteria</taxon>
        <taxon>Campylobacterales</taxon>
        <taxon>Campylobacteraceae</taxon>
        <taxon>Campylobacter</taxon>
    </lineage>
</organism>
<accession>A0A5Z1RVF7</accession>
<comment type="caution">
    <text evidence="1">The sequence shown here is derived from an EMBL/GenBank/DDBJ whole genome shotgun (WGS) entry which is preliminary data.</text>
</comment>
<name>A0A5Z1RVF7_CAMCO</name>
<dbReference type="GO" id="GO:0005524">
    <property type="term" value="F:ATP binding"/>
    <property type="evidence" value="ECO:0007669"/>
    <property type="project" value="UniProtKB-KW"/>
</dbReference>
<dbReference type="AlphaFoldDB" id="A0A5Z1RVF7"/>
<dbReference type="EMBL" id="AAKFOM010000044">
    <property type="protein sequence ID" value="ECR3144135.1"/>
    <property type="molecule type" value="Genomic_DNA"/>
</dbReference>
<reference evidence="1" key="1">
    <citation type="submission" date="2019-09" db="EMBL/GenBank/DDBJ databases">
        <authorList>
            <person name="Ashton P.M."/>
            <person name="Dallman T."/>
            <person name="Nair S."/>
            <person name="De Pinna E."/>
            <person name="Peters T."/>
            <person name="Grant K."/>
        </authorList>
    </citation>
    <scope>NUCLEOTIDE SEQUENCE</scope>
    <source>
        <strain evidence="1">189198</strain>
    </source>
</reference>
<protein>
    <submittedName>
        <fullName evidence="1">ABC transporter ATP-binding protein</fullName>
    </submittedName>
</protein>
<evidence type="ECO:0000313" key="1">
    <source>
        <dbReference type="EMBL" id="ECR3144135.1"/>
    </source>
</evidence>
<feature type="non-terminal residue" evidence="1">
    <location>
        <position position="82"/>
    </location>
</feature>
<keyword evidence="1" id="KW-0547">Nucleotide-binding</keyword>
<keyword evidence="1" id="KW-0067">ATP-binding</keyword>
<sequence length="82" mass="9665">MNKDINVLKVAEVENLFLLECIVLAVLKQSGRENKFEEIKNYLFEEKFKNCLEKQILENLKSEIKHKLNTIDINLKTSDKIK</sequence>
<proteinExistence type="predicted"/>
<gene>
    <name evidence="1" type="ORF">F1P02_09090</name>
</gene>